<feature type="non-terminal residue" evidence="1">
    <location>
        <position position="1"/>
    </location>
</feature>
<reference evidence="1" key="1">
    <citation type="journal article" date="2015" name="Nature">
        <title>Complex archaea that bridge the gap between prokaryotes and eukaryotes.</title>
        <authorList>
            <person name="Spang A."/>
            <person name="Saw J.H."/>
            <person name="Jorgensen S.L."/>
            <person name="Zaremba-Niedzwiedzka K."/>
            <person name="Martijn J."/>
            <person name="Lind A.E."/>
            <person name="van Eijk R."/>
            <person name="Schleper C."/>
            <person name="Guy L."/>
            <person name="Ettema T.J."/>
        </authorList>
    </citation>
    <scope>NUCLEOTIDE SEQUENCE</scope>
</reference>
<protein>
    <submittedName>
        <fullName evidence="1">Uncharacterized protein</fullName>
    </submittedName>
</protein>
<accession>A0A0F9CW16</accession>
<gene>
    <name evidence="1" type="ORF">LCGC14_2274260</name>
</gene>
<evidence type="ECO:0000313" key="1">
    <source>
        <dbReference type="EMBL" id="KKL53558.1"/>
    </source>
</evidence>
<comment type="caution">
    <text evidence="1">The sequence shown here is derived from an EMBL/GenBank/DDBJ whole genome shotgun (WGS) entry which is preliminary data.</text>
</comment>
<dbReference type="EMBL" id="LAZR01031506">
    <property type="protein sequence ID" value="KKL53558.1"/>
    <property type="molecule type" value="Genomic_DNA"/>
</dbReference>
<sequence length="148" mass="16041">IAYFGDSAGRIFELEGVNIQDGGSDDIVSKRTSGLIQLPKGDTFDIKGQIKYIREAGFTATLNFLFGGATAKDEEKTITVDAPSGFPVYGGAFYYGGDFYYGVKFEGRLITQNLSVPGQGENFQVEISVTGSDFAIQELFIEFRADTG</sequence>
<dbReference type="AlphaFoldDB" id="A0A0F9CW16"/>
<name>A0A0F9CW16_9ZZZZ</name>
<proteinExistence type="predicted"/>
<organism evidence="1">
    <name type="scientific">marine sediment metagenome</name>
    <dbReference type="NCBI Taxonomy" id="412755"/>
    <lineage>
        <taxon>unclassified sequences</taxon>
        <taxon>metagenomes</taxon>
        <taxon>ecological metagenomes</taxon>
    </lineage>
</organism>